<accession>E3J998</accession>
<dbReference type="Pfam" id="PF00990">
    <property type="entry name" value="GGDEF"/>
    <property type="match status" value="1"/>
</dbReference>
<feature type="transmembrane region" description="Helical" evidence="2">
    <location>
        <begin position="54"/>
        <end position="76"/>
    </location>
</feature>
<gene>
    <name evidence="4" type="ordered locus">FraEuI1c_4116</name>
</gene>
<dbReference type="Gene3D" id="3.30.70.270">
    <property type="match status" value="1"/>
</dbReference>
<dbReference type="SMART" id="SM00267">
    <property type="entry name" value="GGDEF"/>
    <property type="match status" value="1"/>
</dbReference>
<dbReference type="InterPro" id="IPR052163">
    <property type="entry name" value="DGC-Regulatory_Protein"/>
</dbReference>
<proteinExistence type="predicted"/>
<dbReference type="InterPro" id="IPR029787">
    <property type="entry name" value="Nucleotide_cyclase"/>
</dbReference>
<dbReference type="eggNOG" id="COG2199">
    <property type="taxonomic scope" value="Bacteria"/>
</dbReference>
<dbReference type="AlphaFoldDB" id="E3J998"/>
<dbReference type="RefSeq" id="WP_013425235.1">
    <property type="nucleotide sequence ID" value="NC_014666.1"/>
</dbReference>
<dbReference type="OrthoDB" id="23692at2"/>
<evidence type="ECO:0000313" key="4">
    <source>
        <dbReference type="EMBL" id="ADP82117.1"/>
    </source>
</evidence>
<keyword evidence="2" id="KW-0812">Transmembrane</keyword>
<dbReference type="PANTHER" id="PTHR46663:SF2">
    <property type="entry name" value="GGDEF DOMAIN-CONTAINING PROTEIN"/>
    <property type="match status" value="1"/>
</dbReference>
<dbReference type="NCBIfam" id="TIGR00254">
    <property type="entry name" value="GGDEF"/>
    <property type="match status" value="1"/>
</dbReference>
<dbReference type="InParanoid" id="E3J998"/>
<dbReference type="PANTHER" id="PTHR46663">
    <property type="entry name" value="DIGUANYLATE CYCLASE DGCT-RELATED"/>
    <property type="match status" value="1"/>
</dbReference>
<dbReference type="InterPro" id="IPR000160">
    <property type="entry name" value="GGDEF_dom"/>
</dbReference>
<dbReference type="HOGENOM" id="CLU_000445_129_3_11"/>
<dbReference type="SUPFAM" id="SSF55073">
    <property type="entry name" value="Nucleotide cyclase"/>
    <property type="match status" value="1"/>
</dbReference>
<feature type="region of interest" description="Disordered" evidence="1">
    <location>
        <begin position="1"/>
        <end position="22"/>
    </location>
</feature>
<feature type="transmembrane region" description="Helical" evidence="2">
    <location>
        <begin position="197"/>
        <end position="218"/>
    </location>
</feature>
<reference evidence="4 5" key="1">
    <citation type="submission" date="2010-10" db="EMBL/GenBank/DDBJ databases">
        <title>Complete sequence of Frankia sp. EuI1c.</title>
        <authorList>
            <consortium name="US DOE Joint Genome Institute"/>
            <person name="Lucas S."/>
            <person name="Copeland A."/>
            <person name="Lapidus A."/>
            <person name="Cheng J.-F."/>
            <person name="Bruce D."/>
            <person name="Goodwin L."/>
            <person name="Pitluck S."/>
            <person name="Chertkov O."/>
            <person name="Detter J.C."/>
            <person name="Han C."/>
            <person name="Tapia R."/>
            <person name="Land M."/>
            <person name="Hauser L."/>
            <person name="Jeffries C."/>
            <person name="Kyrpides N."/>
            <person name="Ivanova N."/>
            <person name="Mikhailova N."/>
            <person name="Beauchemin N."/>
            <person name="Sen A."/>
            <person name="Sur S.A."/>
            <person name="Gtari M."/>
            <person name="Wall L."/>
            <person name="Tisa L."/>
            <person name="Woyke T."/>
        </authorList>
    </citation>
    <scope>NUCLEOTIDE SEQUENCE [LARGE SCALE GENOMIC DNA]</scope>
    <source>
        <strain evidence="5">DSM 45817 / CECT 9037 / EuI1c</strain>
    </source>
</reference>
<feature type="transmembrane region" description="Helical" evidence="2">
    <location>
        <begin position="88"/>
        <end position="109"/>
    </location>
</feature>
<keyword evidence="2" id="KW-1133">Transmembrane helix</keyword>
<dbReference type="PROSITE" id="PS50887">
    <property type="entry name" value="GGDEF"/>
    <property type="match status" value="1"/>
</dbReference>
<dbReference type="KEGG" id="fri:FraEuI1c_4116"/>
<dbReference type="CDD" id="cd01949">
    <property type="entry name" value="GGDEF"/>
    <property type="match status" value="1"/>
</dbReference>
<dbReference type="Proteomes" id="UP000002484">
    <property type="component" value="Chromosome"/>
</dbReference>
<feature type="transmembrane region" description="Helical" evidence="2">
    <location>
        <begin position="230"/>
        <end position="251"/>
    </location>
</feature>
<sequence length="558" mass="58468">MARLRVVGSGEPGSLPSAGRPAGPRAFRRAVVGCLLFLVLAVLATASLDPRPARIATTAGDLVAEVGAASACFWTARRAAVGDRRWRVLIGLFAVGLAWGGLLTLVTLLTGGSVAAQSTSGYLVLVAFYGLALAGLLSLPTCRVEGRTGRGRRGGAGRWHAIVVMDSVLIVGSLLLLEWGTVLQAVARSAGLDPVVLTASLVQQVTVLALAAAVLLIATFRRPRSPLTSALLGGGLLVYGLTNSVFVYRTAHGRYDLPAWSLIPFIASLLLIALAALAPMPASVDLDDRAPPGPRTMWAHAALPYAVLVVAGLLVLGRRATGATVDRLESYGLVSLLVLALARQMLTIAENTGLLAEVRERGTQLQRLAFHDPLTGLANRALFTRRLRGVVDPDSEPAADGAPTERQTGVSVLFLDLDHFKAVNDTFGHAAGDELLRISAARLRAGARASDTVARIGGDEFAVILDGGGPDGPVRVAERLATAVQTPCRLAGQTYIPRASLGLVTLDPTARPASPDALLHQADLAMYAAKREHAGRLVVYHPDLAARFDHQAGSLGRE</sequence>
<dbReference type="EMBL" id="CP002299">
    <property type="protein sequence ID" value="ADP82117.1"/>
    <property type="molecule type" value="Genomic_DNA"/>
</dbReference>
<organism evidence="4 5">
    <name type="scientific">Pseudofrankia inefficax (strain DSM 45817 / CECT 9037 / DDB 130130 / EuI1c)</name>
    <name type="common">Frankia inefficax</name>
    <dbReference type="NCBI Taxonomy" id="298654"/>
    <lineage>
        <taxon>Bacteria</taxon>
        <taxon>Bacillati</taxon>
        <taxon>Actinomycetota</taxon>
        <taxon>Actinomycetes</taxon>
        <taxon>Frankiales</taxon>
        <taxon>Frankiaceae</taxon>
        <taxon>Pseudofrankia</taxon>
    </lineage>
</organism>
<feature type="transmembrane region" description="Helical" evidence="2">
    <location>
        <begin position="257"/>
        <end position="277"/>
    </location>
</feature>
<evidence type="ECO:0000313" key="5">
    <source>
        <dbReference type="Proteomes" id="UP000002484"/>
    </source>
</evidence>
<protein>
    <submittedName>
        <fullName evidence="4">Diguanylate cyclase</fullName>
    </submittedName>
</protein>
<feature type="transmembrane region" description="Helical" evidence="2">
    <location>
        <begin position="159"/>
        <end position="177"/>
    </location>
</feature>
<evidence type="ECO:0000256" key="2">
    <source>
        <dbReference type="SAM" id="Phobius"/>
    </source>
</evidence>
<feature type="domain" description="GGDEF" evidence="3">
    <location>
        <begin position="408"/>
        <end position="542"/>
    </location>
</feature>
<name>E3J998_PSEI1</name>
<keyword evidence="5" id="KW-1185">Reference proteome</keyword>
<evidence type="ECO:0000256" key="1">
    <source>
        <dbReference type="SAM" id="MobiDB-lite"/>
    </source>
</evidence>
<keyword evidence="2" id="KW-0472">Membrane</keyword>
<dbReference type="STRING" id="298654.FraEuI1c_4116"/>
<feature type="transmembrane region" description="Helical" evidence="2">
    <location>
        <begin position="121"/>
        <end position="139"/>
    </location>
</feature>
<feature type="transmembrane region" description="Helical" evidence="2">
    <location>
        <begin position="298"/>
        <end position="316"/>
    </location>
</feature>
<feature type="transmembrane region" description="Helical" evidence="2">
    <location>
        <begin position="30"/>
        <end position="48"/>
    </location>
</feature>
<dbReference type="InterPro" id="IPR043128">
    <property type="entry name" value="Rev_trsase/Diguanyl_cyclase"/>
</dbReference>
<evidence type="ECO:0000259" key="3">
    <source>
        <dbReference type="PROSITE" id="PS50887"/>
    </source>
</evidence>